<protein>
    <submittedName>
        <fullName evidence="1">Transmembrane protein 106A, isoform CRA_b</fullName>
    </submittedName>
</protein>
<evidence type="ECO:0000313" key="3">
    <source>
        <dbReference type="RGD" id="1309043"/>
    </source>
</evidence>
<dbReference type="EMBL" id="CH473948">
    <property type="protein sequence ID" value="EDM06143.1"/>
    <property type="molecule type" value="Genomic_DNA"/>
</dbReference>
<proteinExistence type="predicted"/>
<dbReference type="Proteomes" id="UP000234681">
    <property type="component" value="Chromosome 10"/>
</dbReference>
<reference evidence="1 2" key="1">
    <citation type="submission" date="2005-07" db="EMBL/GenBank/DDBJ databases">
        <authorList>
            <person name="Mural R.J."/>
            <person name="Li P.W."/>
            <person name="Adams M.D."/>
            <person name="Amanatides P.G."/>
            <person name="Baden-Tillson H."/>
            <person name="Barnstead M."/>
            <person name="Chin S.H."/>
            <person name="Dew I."/>
            <person name="Evans C.A."/>
            <person name="Ferriera S."/>
            <person name="Flanigan M."/>
            <person name="Fosler C."/>
            <person name="Glodek A."/>
            <person name="Gu Z."/>
            <person name="Holt R.A."/>
            <person name="Jennings D."/>
            <person name="Kraft C.L."/>
            <person name="Lu F."/>
            <person name="Nguyen T."/>
            <person name="Nusskern D.R."/>
            <person name="Pfannkoch C.M."/>
            <person name="Sitter C."/>
            <person name="Sutton G.G."/>
            <person name="Venter J.C."/>
            <person name="Wang Z."/>
            <person name="Woodage T."/>
            <person name="Zheng X.H."/>
            <person name="Zhong F."/>
        </authorList>
    </citation>
    <scope>NUCLEOTIDE SEQUENCE [LARGE SCALE GENOMIC DNA]</scope>
    <source>
        <strain>BN</strain>
        <strain evidence="2">Sprague-Dawley</strain>
    </source>
</reference>
<name>A6HJD8_RAT</name>
<keyword evidence="1" id="KW-0812">Transmembrane</keyword>
<sequence length="65" mass="7250">MSVLWESRNMCSLKPSFAGERPRGWGSKAEFEVRMQGNDGASTVQLAWGYKEGEEVCCHRAFPPG</sequence>
<gene>
    <name evidence="1 3" type="primary">Tmem106a</name>
    <name evidence="1" type="ORF">rCG_32663</name>
</gene>
<evidence type="ECO:0000313" key="2">
    <source>
        <dbReference type="Proteomes" id="UP000234681"/>
    </source>
</evidence>
<dbReference type="RGD" id="1309043">
    <property type="gene designation" value="Tmem106a"/>
</dbReference>
<accession>A6HJD8</accession>
<evidence type="ECO:0000313" key="1">
    <source>
        <dbReference type="EMBL" id="EDM06143.1"/>
    </source>
</evidence>
<dbReference type="AlphaFoldDB" id="A6HJD8"/>
<organism evidence="1 2">
    <name type="scientific">Rattus norvegicus</name>
    <name type="common">Rat</name>
    <dbReference type="NCBI Taxonomy" id="10116"/>
    <lineage>
        <taxon>Eukaryota</taxon>
        <taxon>Metazoa</taxon>
        <taxon>Chordata</taxon>
        <taxon>Craniata</taxon>
        <taxon>Vertebrata</taxon>
        <taxon>Euteleostomi</taxon>
        <taxon>Mammalia</taxon>
        <taxon>Eutheria</taxon>
        <taxon>Euarchontoglires</taxon>
        <taxon>Glires</taxon>
        <taxon>Rodentia</taxon>
        <taxon>Myomorpha</taxon>
        <taxon>Muroidea</taxon>
        <taxon>Muridae</taxon>
        <taxon>Murinae</taxon>
        <taxon>Rattus</taxon>
    </lineage>
</organism>
<keyword evidence="1" id="KW-0472">Membrane</keyword>